<sequence>MLQLLTAWFRTLTALLRSLPYWASTACTISLIYQLNVLLIMIIILLGEDLGDVS</sequence>
<organism evidence="2 3">
    <name type="scientific">Lentilactobacillus kisonensis F0435</name>
    <dbReference type="NCBI Taxonomy" id="797516"/>
    <lineage>
        <taxon>Bacteria</taxon>
        <taxon>Bacillati</taxon>
        <taxon>Bacillota</taxon>
        <taxon>Bacilli</taxon>
        <taxon>Lactobacillales</taxon>
        <taxon>Lactobacillaceae</taxon>
        <taxon>Lentilactobacillus</taxon>
    </lineage>
</organism>
<name>H1LHS1_9LACO</name>
<evidence type="ECO:0000313" key="3">
    <source>
        <dbReference type="Proteomes" id="UP000005025"/>
    </source>
</evidence>
<keyword evidence="1" id="KW-0472">Membrane</keyword>
<dbReference type="EMBL" id="AGRJ01000190">
    <property type="protein sequence ID" value="EHO50205.1"/>
    <property type="molecule type" value="Genomic_DNA"/>
</dbReference>
<comment type="caution">
    <text evidence="2">The sequence shown here is derived from an EMBL/GenBank/DDBJ whole genome shotgun (WGS) entry which is preliminary data.</text>
</comment>
<evidence type="ECO:0000256" key="1">
    <source>
        <dbReference type="SAM" id="Phobius"/>
    </source>
</evidence>
<reference evidence="2 3" key="1">
    <citation type="submission" date="2011-09" db="EMBL/GenBank/DDBJ databases">
        <authorList>
            <person name="Weinstock G."/>
            <person name="Sodergren E."/>
            <person name="Clifton S."/>
            <person name="Fulton L."/>
            <person name="Fulton B."/>
            <person name="Courtney L."/>
            <person name="Fronick C."/>
            <person name="Harrison M."/>
            <person name="Strong C."/>
            <person name="Farmer C."/>
            <person name="Delahaunty K."/>
            <person name="Markovic C."/>
            <person name="Hall O."/>
            <person name="Minx P."/>
            <person name="Tomlinson C."/>
            <person name="Mitreva M."/>
            <person name="Hou S."/>
            <person name="Chen J."/>
            <person name="Wollam A."/>
            <person name="Pepin K.H."/>
            <person name="Johnson M."/>
            <person name="Bhonagiri V."/>
            <person name="Zhang X."/>
            <person name="Suruliraj S."/>
            <person name="Warren W."/>
            <person name="Chinwalla A."/>
            <person name="Mardis E.R."/>
            <person name="Wilson R.K."/>
        </authorList>
    </citation>
    <scope>NUCLEOTIDE SEQUENCE [LARGE SCALE GENOMIC DNA]</scope>
    <source>
        <strain evidence="2 3">F0435</strain>
    </source>
</reference>
<evidence type="ECO:0000313" key="2">
    <source>
        <dbReference type="EMBL" id="EHO50205.1"/>
    </source>
</evidence>
<keyword evidence="1" id="KW-1133">Transmembrane helix</keyword>
<feature type="transmembrane region" description="Helical" evidence="1">
    <location>
        <begin position="21"/>
        <end position="46"/>
    </location>
</feature>
<proteinExistence type="predicted"/>
<dbReference type="Proteomes" id="UP000005025">
    <property type="component" value="Unassembled WGS sequence"/>
</dbReference>
<dbReference type="AlphaFoldDB" id="H1LHS1"/>
<keyword evidence="1" id="KW-0812">Transmembrane</keyword>
<dbReference type="HOGENOM" id="CLU_3044693_0_0_9"/>
<gene>
    <name evidence="2" type="ORF">HMPREF9104_02162</name>
</gene>
<protein>
    <submittedName>
        <fullName evidence="2">Uncharacterized protein</fullName>
    </submittedName>
</protein>
<accession>H1LHS1</accession>